<comment type="caution">
    <text evidence="1">The sequence shown here is derived from an EMBL/GenBank/DDBJ whole genome shotgun (WGS) entry which is preliminary data.</text>
</comment>
<proteinExistence type="predicted"/>
<evidence type="ECO:0000313" key="1">
    <source>
        <dbReference type="EMBL" id="KAK3700021.1"/>
    </source>
</evidence>
<sequence>MKSQGDNITGTSPIDFSKPLDTSVVKGKTALVQDGAAGLGSGIAKALAENGARVAICDKRAKEGEAFAKDLNGKGYDVKYIEAETGDWASSLAGFKQALEWSEDQLDIVVLSPGIVTNNLLLSILPKHRGPDEDPAEPPTNVIQIDLVGVYYGTSLALFYFNKLYAKRKDPEFEPQIVFICSMAGYDGLDFGTDYAAAKHGLRAIFKTTRRPRPGMAQYQANLLAPTYVKKNKISKDEEKLKNHANEVNEISDVVAGAMRCICDDEVSGRAVACVQGSTGTPGHLNFDMCDDIVDHNGGRELHNNVDNIWLPSGTKLSEDSNCGVQ</sequence>
<accession>A0ACC3MP99</accession>
<gene>
    <name evidence="1" type="ORF">LTR37_016181</name>
</gene>
<dbReference type="EMBL" id="JAUTXU010000190">
    <property type="protein sequence ID" value="KAK3700021.1"/>
    <property type="molecule type" value="Genomic_DNA"/>
</dbReference>
<reference evidence="1" key="1">
    <citation type="submission" date="2023-07" db="EMBL/GenBank/DDBJ databases">
        <title>Black Yeasts Isolated from many extreme environments.</title>
        <authorList>
            <person name="Coleine C."/>
            <person name="Stajich J.E."/>
            <person name="Selbmann L."/>
        </authorList>
    </citation>
    <scope>NUCLEOTIDE SEQUENCE</scope>
    <source>
        <strain evidence="1">CCFEE 5714</strain>
    </source>
</reference>
<dbReference type="Proteomes" id="UP001281147">
    <property type="component" value="Unassembled WGS sequence"/>
</dbReference>
<name>A0ACC3MP99_9PEZI</name>
<organism evidence="1 2">
    <name type="scientific">Vermiconidia calcicola</name>
    <dbReference type="NCBI Taxonomy" id="1690605"/>
    <lineage>
        <taxon>Eukaryota</taxon>
        <taxon>Fungi</taxon>
        <taxon>Dikarya</taxon>
        <taxon>Ascomycota</taxon>
        <taxon>Pezizomycotina</taxon>
        <taxon>Dothideomycetes</taxon>
        <taxon>Dothideomycetidae</taxon>
        <taxon>Mycosphaerellales</taxon>
        <taxon>Extremaceae</taxon>
        <taxon>Vermiconidia</taxon>
    </lineage>
</organism>
<evidence type="ECO:0000313" key="2">
    <source>
        <dbReference type="Proteomes" id="UP001281147"/>
    </source>
</evidence>
<keyword evidence="2" id="KW-1185">Reference proteome</keyword>
<protein>
    <submittedName>
        <fullName evidence="1">Uncharacterized protein</fullName>
    </submittedName>
</protein>